<name>A0A4R0R7M3_9APHY</name>
<reference evidence="3 4" key="1">
    <citation type="submission" date="2018-11" db="EMBL/GenBank/DDBJ databases">
        <title>Genome assembly of Steccherinum ochraceum LE-BIN_3174, the white-rot fungus of the Steccherinaceae family (The Residual Polyporoid clade, Polyporales, Basidiomycota).</title>
        <authorList>
            <person name="Fedorova T.V."/>
            <person name="Glazunova O.A."/>
            <person name="Landesman E.O."/>
            <person name="Moiseenko K.V."/>
            <person name="Psurtseva N.V."/>
            <person name="Savinova O.S."/>
            <person name="Shakhova N.V."/>
            <person name="Tyazhelova T.V."/>
            <person name="Vasina D.V."/>
        </authorList>
    </citation>
    <scope>NUCLEOTIDE SEQUENCE [LARGE SCALE GENOMIC DNA]</scope>
    <source>
        <strain evidence="3 4">LE-BIN_3174</strain>
    </source>
</reference>
<feature type="transmembrane region" description="Helical" evidence="2">
    <location>
        <begin position="64"/>
        <end position="82"/>
    </location>
</feature>
<organism evidence="3 4">
    <name type="scientific">Steccherinum ochraceum</name>
    <dbReference type="NCBI Taxonomy" id="92696"/>
    <lineage>
        <taxon>Eukaryota</taxon>
        <taxon>Fungi</taxon>
        <taxon>Dikarya</taxon>
        <taxon>Basidiomycota</taxon>
        <taxon>Agaricomycotina</taxon>
        <taxon>Agaricomycetes</taxon>
        <taxon>Polyporales</taxon>
        <taxon>Steccherinaceae</taxon>
        <taxon>Steccherinum</taxon>
    </lineage>
</organism>
<feature type="region of interest" description="Disordered" evidence="1">
    <location>
        <begin position="311"/>
        <end position="337"/>
    </location>
</feature>
<accession>A0A4R0R7M3</accession>
<evidence type="ECO:0000313" key="4">
    <source>
        <dbReference type="Proteomes" id="UP000292702"/>
    </source>
</evidence>
<proteinExistence type="predicted"/>
<keyword evidence="2" id="KW-0812">Transmembrane</keyword>
<keyword evidence="2" id="KW-0472">Membrane</keyword>
<dbReference type="Proteomes" id="UP000292702">
    <property type="component" value="Unassembled WGS sequence"/>
</dbReference>
<gene>
    <name evidence="3" type="ORF">EIP91_005323</name>
</gene>
<feature type="compositionally biased region" description="Basic and acidic residues" evidence="1">
    <location>
        <begin position="311"/>
        <end position="320"/>
    </location>
</feature>
<feature type="compositionally biased region" description="Basic and acidic residues" evidence="1">
    <location>
        <begin position="328"/>
        <end position="337"/>
    </location>
</feature>
<evidence type="ECO:0000256" key="2">
    <source>
        <dbReference type="SAM" id="Phobius"/>
    </source>
</evidence>
<keyword evidence="4" id="KW-1185">Reference proteome</keyword>
<keyword evidence="2" id="KW-1133">Transmembrane helix</keyword>
<evidence type="ECO:0000256" key="1">
    <source>
        <dbReference type="SAM" id="MobiDB-lite"/>
    </source>
</evidence>
<dbReference type="EMBL" id="RWJN01000292">
    <property type="protein sequence ID" value="TCD63522.1"/>
    <property type="molecule type" value="Genomic_DNA"/>
</dbReference>
<comment type="caution">
    <text evidence="3">The sequence shown here is derived from an EMBL/GenBank/DDBJ whole genome shotgun (WGS) entry which is preliminary data.</text>
</comment>
<sequence>MGYNSEGANQRDDLTTHLESTYQEVEDAMTPSVLGSSSLLSPDAPFLHSFKFDAGDTQAVWRKLALAGAVCGAGILGINRFIRMPVKRMYGRIGVGAAFVASAYRDIDLASTNNLYRIQRQDPHLRVIWNSYKVFSGTVTSVDRSFADVYEEYGYDEEERRLRESEGMNGLWIHRYFRALATHSLRGHFEAYNLSLEDAHRLTVIVCGSLQHVRSDAASWKVRQYGCVAAALGFLSPWSLLVAPMFLASVGSLCIWMLLDPIRYKYLVHCGASLDDVPRIAEMLKHLVDPQRPNYPDEKLSRMLMARIEEQKEEQKKMEQRAQQAELDAEKKSSGPK</sequence>
<protein>
    <submittedName>
        <fullName evidence="3">Uncharacterized protein</fullName>
    </submittedName>
</protein>
<dbReference type="AlphaFoldDB" id="A0A4R0R7M3"/>
<evidence type="ECO:0000313" key="3">
    <source>
        <dbReference type="EMBL" id="TCD63522.1"/>
    </source>
</evidence>